<name>A0ABN2P018_9ACTN</name>
<dbReference type="Proteomes" id="UP001501612">
    <property type="component" value="Unassembled WGS sequence"/>
</dbReference>
<evidence type="ECO:0000259" key="2">
    <source>
        <dbReference type="Pfam" id="PF13360"/>
    </source>
</evidence>
<dbReference type="Pfam" id="PF13360">
    <property type="entry name" value="PQQ_2"/>
    <property type="match status" value="1"/>
</dbReference>
<feature type="region of interest" description="Disordered" evidence="1">
    <location>
        <begin position="330"/>
        <end position="360"/>
    </location>
</feature>
<evidence type="ECO:0000313" key="4">
    <source>
        <dbReference type="Proteomes" id="UP001501612"/>
    </source>
</evidence>
<dbReference type="SUPFAM" id="SSF50998">
    <property type="entry name" value="Quinoprotein alcohol dehydrogenase-like"/>
    <property type="match status" value="1"/>
</dbReference>
<proteinExistence type="predicted"/>
<protein>
    <recommendedName>
        <fullName evidence="2">Pyrrolo-quinoline quinone repeat domain-containing protein</fullName>
    </recommendedName>
</protein>
<sequence>MIGGGVLIAVGGAGAGDDGGEDCLGPSAEARWAVPLGESGAYGDDGLVAATRVGSTVVLRTVATGVDGSDVQGESTDGDLVGVRGGEVVWSRPGLDLVPGLPGDEDGLFAADAGDLVRLDADGRESWRSPGAVVRHEHDGRLVVETAEGAAAVVDADTGETQRELDGGFVGADDDLVLVTADGDGVRLVGLDGSERWVRRPAEVDVSSGVAALFTDGMLALGETGALPTVVGLDLDDGDELWRTEQGLGGTLSLGRRGPDGTLTLDEATDDGAVVTVYDRTGPIGSETVGSDPDDLESRLRERLGDADDLLDDLELADAATCDGAVYALVDDGEGPADEDDADDADDADDEDDEDDGTDEVVVLDRDTARQVGRLVVVGDVLGLRTVDGGLLVEVEVDGEPQVVLYA</sequence>
<evidence type="ECO:0000313" key="3">
    <source>
        <dbReference type="EMBL" id="GAA1908063.1"/>
    </source>
</evidence>
<dbReference type="InterPro" id="IPR002372">
    <property type="entry name" value="PQQ_rpt_dom"/>
</dbReference>
<accession>A0ABN2P018</accession>
<organism evidence="3 4">
    <name type="scientific">Nocardioides lentus</name>
    <dbReference type="NCBI Taxonomy" id="338077"/>
    <lineage>
        <taxon>Bacteria</taxon>
        <taxon>Bacillati</taxon>
        <taxon>Actinomycetota</taxon>
        <taxon>Actinomycetes</taxon>
        <taxon>Propionibacteriales</taxon>
        <taxon>Nocardioidaceae</taxon>
        <taxon>Nocardioides</taxon>
    </lineage>
</organism>
<comment type="caution">
    <text evidence="3">The sequence shown here is derived from an EMBL/GenBank/DDBJ whole genome shotgun (WGS) entry which is preliminary data.</text>
</comment>
<evidence type="ECO:0000256" key="1">
    <source>
        <dbReference type="SAM" id="MobiDB-lite"/>
    </source>
</evidence>
<gene>
    <name evidence="3" type="ORF">GCM10009737_06220</name>
</gene>
<reference evidence="3 4" key="1">
    <citation type="journal article" date="2019" name="Int. J. Syst. Evol. Microbiol.">
        <title>The Global Catalogue of Microorganisms (GCM) 10K type strain sequencing project: providing services to taxonomists for standard genome sequencing and annotation.</title>
        <authorList>
            <consortium name="The Broad Institute Genomics Platform"/>
            <consortium name="The Broad Institute Genome Sequencing Center for Infectious Disease"/>
            <person name="Wu L."/>
            <person name="Ma J."/>
        </authorList>
    </citation>
    <scope>NUCLEOTIDE SEQUENCE [LARGE SCALE GENOMIC DNA]</scope>
    <source>
        <strain evidence="3 4">JCM 14046</strain>
    </source>
</reference>
<dbReference type="EMBL" id="BAAAMY010000001">
    <property type="protein sequence ID" value="GAA1908063.1"/>
    <property type="molecule type" value="Genomic_DNA"/>
</dbReference>
<feature type="domain" description="Pyrrolo-quinoline quinone repeat" evidence="2">
    <location>
        <begin position="114"/>
        <end position="246"/>
    </location>
</feature>
<dbReference type="InterPro" id="IPR011047">
    <property type="entry name" value="Quinoprotein_ADH-like_sf"/>
</dbReference>
<keyword evidence="4" id="KW-1185">Reference proteome</keyword>
<feature type="compositionally biased region" description="Acidic residues" evidence="1">
    <location>
        <begin position="331"/>
        <end position="359"/>
    </location>
</feature>